<dbReference type="Pfam" id="PF14267">
    <property type="entry name" value="DUF4357"/>
    <property type="match status" value="1"/>
</dbReference>
<comment type="caution">
    <text evidence="2">The sequence shown here is derived from an EMBL/GenBank/DDBJ whole genome shotgun (WGS) entry which is preliminary data.</text>
</comment>
<evidence type="ECO:0000313" key="2">
    <source>
        <dbReference type="EMBL" id="OAJ62794.1"/>
    </source>
</evidence>
<name>A0ABX2V2J4_9BURK</name>
<sequence length="349" mass="38573">MAALRASTTSITRLHSAPVDFREAGVVTRRSLDCNRPLAPLIVIRPKTIQIYLPEGVPDGIRVAEFTMHLVKVTQVPRRRLAAYVAMPESANEGCVVYLLVGEDEDGREQLYVGQTANIVKRLDQHLQKEFWDHALIISSKTDNLTHSHTYYIEERCIQEAQTARRFVLENGNAGQRTVLRPGQQADCDDVLEVAKTLLAVLGYSIFDVADIASAVSSNREPLLSPDEPRFYFSRDLLKAEAIYTGAGLRVLKGATAVSVVSDAFSRHNYNRLRTSLIDKGVLAPQGDVLVFTQDYVFDSASAPLAVIRGQASSGPKLWMTAEGRTLKSFEEEQVKEAVTASPQDEAEI</sequence>
<dbReference type="Proteomes" id="UP000077961">
    <property type="component" value="Unassembled WGS sequence"/>
</dbReference>
<dbReference type="InterPro" id="IPR025579">
    <property type="entry name" value="DUF4357"/>
</dbReference>
<organism evidence="2 3">
    <name type="scientific">Paraburkholderia ginsengiterrae</name>
    <dbReference type="NCBI Taxonomy" id="1462993"/>
    <lineage>
        <taxon>Bacteria</taxon>
        <taxon>Pseudomonadati</taxon>
        <taxon>Pseudomonadota</taxon>
        <taxon>Betaproteobacteria</taxon>
        <taxon>Burkholderiales</taxon>
        <taxon>Burkholderiaceae</taxon>
        <taxon>Paraburkholderia</taxon>
    </lineage>
</organism>
<dbReference type="CDD" id="cd10447">
    <property type="entry name" value="GIY-YIG_unchar_2"/>
    <property type="match status" value="1"/>
</dbReference>
<dbReference type="EMBL" id="LXJZ01000040">
    <property type="protein sequence ID" value="OAJ62794.1"/>
    <property type="molecule type" value="Genomic_DNA"/>
</dbReference>
<dbReference type="InterPro" id="IPR000305">
    <property type="entry name" value="GIY-YIG_endonuc"/>
</dbReference>
<accession>A0ABX2V2J4</accession>
<feature type="domain" description="GIY-YIG" evidence="1">
    <location>
        <begin position="93"/>
        <end position="169"/>
    </location>
</feature>
<keyword evidence="3" id="KW-1185">Reference proteome</keyword>
<dbReference type="PROSITE" id="PS50164">
    <property type="entry name" value="GIY_YIG"/>
    <property type="match status" value="1"/>
</dbReference>
<evidence type="ECO:0000313" key="3">
    <source>
        <dbReference type="Proteomes" id="UP000077961"/>
    </source>
</evidence>
<protein>
    <recommendedName>
        <fullName evidence="1">GIY-YIG domain-containing protein</fullName>
    </recommendedName>
</protein>
<proteinExistence type="predicted"/>
<gene>
    <name evidence="2" type="ORF">A6V36_20720</name>
</gene>
<reference evidence="2 3" key="1">
    <citation type="submission" date="2016-04" db="EMBL/GenBank/DDBJ databases">
        <title>Reclassification of Paraburkholderia panaciterrae (Farh et al. 2015) Dobritsa &amp; Samadpour 2016 as a later homotypic synonym of Paraburkholderia ginsengiterrae (Farh et al. 2015) Dobritsa &amp; Samadpour 2016.</title>
        <authorList>
            <person name="Dobritsa A.P."/>
            <person name="Kutumbaka K."/>
            <person name="Samadpour M."/>
        </authorList>
    </citation>
    <scope>NUCLEOTIDE SEQUENCE [LARGE SCALE GENOMIC DNA]</scope>
    <source>
        <strain evidence="2 3">DCY85-1</strain>
    </source>
</reference>
<evidence type="ECO:0000259" key="1">
    <source>
        <dbReference type="PROSITE" id="PS50164"/>
    </source>
</evidence>